<dbReference type="AlphaFoldDB" id="E6YN83"/>
<dbReference type="EMBL" id="FN645466">
    <property type="protein sequence ID" value="CBI78322.1"/>
    <property type="molecule type" value="Genomic_DNA"/>
</dbReference>
<reference evidence="1" key="1">
    <citation type="journal article" date="2011" name="PLoS Genet.">
        <title>Parallel evolution of a type IV secretion system in radiating lineages of the host-restricted bacterial pathogen Bartonella.</title>
        <authorList>
            <person name="Engel P."/>
            <person name="Salzburger W."/>
            <person name="Liesch M."/>
            <person name="Chang C.C."/>
            <person name="Maruyama S."/>
            <person name="Lanz C."/>
            <person name="Calteau A."/>
            <person name="Lajus A."/>
            <person name="Medigue C."/>
            <person name="Schuster S.C."/>
            <person name="Dehio C."/>
        </authorList>
    </citation>
    <scope>NUCLEOTIDE SEQUENCE</scope>
    <source>
        <strain evidence="1">ATCC BAA-1498</strain>
    </source>
</reference>
<gene>
    <name evidence="1" type="ORF">BARRO_120095</name>
    <name evidence="2" type="ORF">BARRO_120096</name>
</gene>
<organism evidence="1">
    <name type="scientific">Bartonella rochalimae ATCC BAA-1498</name>
    <dbReference type="NCBI Taxonomy" id="685782"/>
    <lineage>
        <taxon>Bacteria</taxon>
        <taxon>Pseudomonadati</taxon>
        <taxon>Pseudomonadota</taxon>
        <taxon>Alphaproteobacteria</taxon>
        <taxon>Hyphomicrobiales</taxon>
        <taxon>Bartonellaceae</taxon>
        <taxon>Bartonella</taxon>
    </lineage>
</organism>
<protein>
    <submittedName>
        <fullName evidence="1">Uncharacterized protein</fullName>
    </submittedName>
</protein>
<name>E6YN83_9HYPH</name>
<sequence length="50" mass="5651">MGRRHGGGYGAEYQGMLREVLREGLWRGKADVTVSFFSLIEPYDAFEKGL</sequence>
<accession>E6YN83</accession>
<dbReference type="EMBL" id="FN645466">
    <property type="protein sequence ID" value="CBI78321.1"/>
    <property type="molecule type" value="Genomic_DNA"/>
</dbReference>
<proteinExistence type="predicted"/>
<evidence type="ECO:0000313" key="1">
    <source>
        <dbReference type="EMBL" id="CBI78321.1"/>
    </source>
</evidence>
<evidence type="ECO:0000313" key="2">
    <source>
        <dbReference type="EMBL" id="CBI78322.1"/>
    </source>
</evidence>